<sequence length="81" mass="9420">MERNEAIEWARKNISAEDWPMHKGHHFDMDEGIWCGDFPALPSGLYWDKAPAFEDFQICKKGSIPSSSDYFWPIGFTTIHQ</sequence>
<name>A0A4P6WL33_9ENTR</name>
<dbReference type="AlphaFoldDB" id="A0A4P6WL33"/>
<organism evidence="1 2">
    <name type="scientific">Citrobacter arsenatis</name>
    <dbReference type="NCBI Taxonomy" id="2546350"/>
    <lineage>
        <taxon>Bacteria</taxon>
        <taxon>Pseudomonadati</taxon>
        <taxon>Pseudomonadota</taxon>
        <taxon>Gammaproteobacteria</taxon>
        <taxon>Enterobacterales</taxon>
        <taxon>Enterobacteriaceae</taxon>
        <taxon>Citrobacter</taxon>
    </lineage>
</organism>
<gene>
    <name evidence="1" type="ORF">E1B03_07725</name>
</gene>
<proteinExistence type="predicted"/>
<accession>A0A4P6WL33</accession>
<evidence type="ECO:0000313" key="1">
    <source>
        <dbReference type="EMBL" id="QBM22332.1"/>
    </source>
</evidence>
<dbReference type="Proteomes" id="UP000293850">
    <property type="component" value="Chromosome"/>
</dbReference>
<keyword evidence="2" id="KW-1185">Reference proteome</keyword>
<dbReference type="KEGG" id="cars:E1B03_07725"/>
<evidence type="ECO:0000313" key="2">
    <source>
        <dbReference type="Proteomes" id="UP000293850"/>
    </source>
</evidence>
<dbReference type="EMBL" id="CP037864">
    <property type="protein sequence ID" value="QBM22332.1"/>
    <property type="molecule type" value="Genomic_DNA"/>
</dbReference>
<protein>
    <submittedName>
        <fullName evidence="1">Uncharacterized protein</fullName>
    </submittedName>
</protein>
<dbReference type="RefSeq" id="WP_133085984.1">
    <property type="nucleotide sequence ID" value="NZ_CP037864.1"/>
</dbReference>
<reference evidence="1 2" key="1">
    <citation type="submission" date="2019-03" db="EMBL/GenBank/DDBJ databases">
        <title>Complete genome sequence of an arsenate-respiring bacteria, Citrobacter sp. LY-1.</title>
        <authorList>
            <person name="Wang H."/>
            <person name="Liu Y."/>
            <person name="Li Q."/>
            <person name="Huang J."/>
        </authorList>
    </citation>
    <scope>NUCLEOTIDE SEQUENCE [LARGE SCALE GENOMIC DNA]</scope>
    <source>
        <strain evidence="1 2">LY-1</strain>
    </source>
</reference>